<evidence type="ECO:0000256" key="4">
    <source>
        <dbReference type="SAM" id="MobiDB-lite"/>
    </source>
</evidence>
<gene>
    <name evidence="6" type="ORF">FHS16_003621</name>
</gene>
<feature type="region of interest" description="Disordered" evidence="4">
    <location>
        <begin position="181"/>
        <end position="203"/>
    </location>
</feature>
<evidence type="ECO:0000256" key="5">
    <source>
        <dbReference type="SAM" id="Phobius"/>
    </source>
</evidence>
<reference evidence="6 7" key="1">
    <citation type="submission" date="2020-08" db="EMBL/GenBank/DDBJ databases">
        <title>Genomic Encyclopedia of Type Strains, Phase III (KMG-III): the genomes of soil and plant-associated and newly described type strains.</title>
        <authorList>
            <person name="Whitman W."/>
        </authorList>
    </citation>
    <scope>NUCLEOTIDE SEQUENCE [LARGE SCALE GENOMIC DNA]</scope>
    <source>
        <strain evidence="6 7">CECT 8234</strain>
    </source>
</reference>
<dbReference type="SUPFAM" id="SSF50494">
    <property type="entry name" value="Trypsin-like serine proteases"/>
    <property type="match status" value="1"/>
</dbReference>
<dbReference type="InterPro" id="IPR001940">
    <property type="entry name" value="Peptidase_S1C"/>
</dbReference>
<dbReference type="GO" id="GO:0004252">
    <property type="term" value="F:serine-type endopeptidase activity"/>
    <property type="evidence" value="ECO:0007669"/>
    <property type="project" value="InterPro"/>
</dbReference>
<feature type="transmembrane region" description="Helical" evidence="5">
    <location>
        <begin position="84"/>
        <end position="102"/>
    </location>
</feature>
<dbReference type="AlphaFoldDB" id="A0A7W5CB70"/>
<accession>A0A7W5CB70</accession>
<protein>
    <submittedName>
        <fullName evidence="6">S1-C subfamily serine protease</fullName>
    </submittedName>
</protein>
<evidence type="ECO:0000256" key="1">
    <source>
        <dbReference type="ARBA" id="ARBA00022670"/>
    </source>
</evidence>
<sequence length="387" mass="41687">MNEENKRNDHDSTNPTYSETHTSNNASETPPTTYIYESSKTTSELRASYERELNMQKDARQPLSGNRENRKEPKRKGGQSVKTLVASFLIGALVIGGFSYMADKNNLFSGNVQALNNNGTSIVSQSAQKDAGLSTASLSTSDDIASVYAAASPAVVKIENYAQPEQSTSMFDDPGFRQFFGSGQSGRNGQQQEQEEQQQQQNSAELQLMGSGTGFFFESDGYILTNEHVIADAAEVKVTVQGYDEPLTAKVLGSSYELDLAVLKVESPDGKAFPSLKLGSSDATQIGDWVIAIGNPYGFDQTLTMGVLSAKERPITIADEQGDHEYKHLLQTDASINPGNSGGPLLNEQGEVIGINTAVNSEAQGIGFAIPTTTITKVLEQLKTNTL</sequence>
<evidence type="ECO:0000256" key="2">
    <source>
        <dbReference type="ARBA" id="ARBA00022801"/>
    </source>
</evidence>
<feature type="compositionally biased region" description="Basic and acidic residues" evidence="4">
    <location>
        <begin position="1"/>
        <end position="12"/>
    </location>
</feature>
<dbReference type="RefSeq" id="WP_246431809.1">
    <property type="nucleotide sequence ID" value="NZ_CBCSLB010000007.1"/>
</dbReference>
<proteinExistence type="predicted"/>
<dbReference type="PANTHER" id="PTHR43343">
    <property type="entry name" value="PEPTIDASE S12"/>
    <property type="match status" value="1"/>
</dbReference>
<keyword evidence="5" id="KW-0812">Transmembrane</keyword>
<evidence type="ECO:0000313" key="6">
    <source>
        <dbReference type="EMBL" id="MBB3153559.1"/>
    </source>
</evidence>
<keyword evidence="2" id="KW-0378">Hydrolase</keyword>
<feature type="compositionally biased region" description="Low complexity" evidence="4">
    <location>
        <begin position="181"/>
        <end position="201"/>
    </location>
</feature>
<organism evidence="6 7">
    <name type="scientific">Paenibacillus endophyticus</name>
    <dbReference type="NCBI Taxonomy" id="1294268"/>
    <lineage>
        <taxon>Bacteria</taxon>
        <taxon>Bacillati</taxon>
        <taxon>Bacillota</taxon>
        <taxon>Bacilli</taxon>
        <taxon>Bacillales</taxon>
        <taxon>Paenibacillaceae</taxon>
        <taxon>Paenibacillus</taxon>
    </lineage>
</organism>
<keyword evidence="7" id="KW-1185">Reference proteome</keyword>
<feature type="compositionally biased region" description="Basic and acidic residues" evidence="4">
    <location>
        <begin position="47"/>
        <end position="60"/>
    </location>
</feature>
<dbReference type="PRINTS" id="PR00834">
    <property type="entry name" value="PROTEASES2C"/>
</dbReference>
<dbReference type="PANTHER" id="PTHR43343:SF3">
    <property type="entry name" value="PROTEASE DO-LIKE 8, CHLOROPLASTIC"/>
    <property type="match status" value="1"/>
</dbReference>
<dbReference type="Pfam" id="PF13365">
    <property type="entry name" value="Trypsin_2"/>
    <property type="match status" value="1"/>
</dbReference>
<evidence type="ECO:0000313" key="7">
    <source>
        <dbReference type="Proteomes" id="UP000518605"/>
    </source>
</evidence>
<dbReference type="GO" id="GO:0006508">
    <property type="term" value="P:proteolysis"/>
    <property type="evidence" value="ECO:0007669"/>
    <property type="project" value="UniProtKB-KW"/>
</dbReference>
<dbReference type="InterPro" id="IPR009003">
    <property type="entry name" value="Peptidase_S1_PA"/>
</dbReference>
<comment type="caution">
    <text evidence="6">The sequence shown here is derived from an EMBL/GenBank/DDBJ whole genome shotgun (WGS) entry which is preliminary data.</text>
</comment>
<keyword evidence="5" id="KW-0472">Membrane</keyword>
<dbReference type="Gene3D" id="2.40.10.120">
    <property type="match status" value="1"/>
</dbReference>
<dbReference type="Proteomes" id="UP000518605">
    <property type="component" value="Unassembled WGS sequence"/>
</dbReference>
<evidence type="ECO:0000256" key="3">
    <source>
        <dbReference type="ARBA" id="ARBA00022825"/>
    </source>
</evidence>
<feature type="compositionally biased region" description="Polar residues" evidence="4">
    <location>
        <begin position="13"/>
        <end position="45"/>
    </location>
</feature>
<keyword evidence="5" id="KW-1133">Transmembrane helix</keyword>
<name>A0A7W5CB70_9BACL</name>
<dbReference type="EMBL" id="JACHXW010000010">
    <property type="protein sequence ID" value="MBB3153559.1"/>
    <property type="molecule type" value="Genomic_DNA"/>
</dbReference>
<keyword evidence="1 6" id="KW-0645">Protease</keyword>
<keyword evidence="3" id="KW-0720">Serine protease</keyword>
<feature type="region of interest" description="Disordered" evidence="4">
    <location>
        <begin position="1"/>
        <end position="79"/>
    </location>
</feature>
<dbReference type="InterPro" id="IPR051201">
    <property type="entry name" value="Chloro_Bact_Ser_Proteases"/>
</dbReference>